<keyword evidence="1" id="KW-1134">Transmembrane beta strand</keyword>
<dbReference type="InterPro" id="IPR013686">
    <property type="entry name" value="Polypept-transport_assoc_ShlB"/>
</dbReference>
<keyword evidence="2" id="KW-0812">Transmembrane</keyword>
<dbReference type="InterPro" id="IPR005565">
    <property type="entry name" value="Hemolysn_activator_HlyB_C"/>
</dbReference>
<dbReference type="EMBL" id="CP027169">
    <property type="protein sequence ID" value="AVK05612.1"/>
    <property type="molecule type" value="Genomic_DNA"/>
</dbReference>
<dbReference type="SMR" id="A0A2R3IUK6"/>
<dbReference type="GO" id="GO:0098046">
    <property type="term" value="C:type V protein secretion system complex"/>
    <property type="evidence" value="ECO:0007669"/>
    <property type="project" value="TreeGrafter"/>
</dbReference>
<dbReference type="GeneID" id="77222560"/>
<evidence type="ECO:0000313" key="5">
    <source>
        <dbReference type="Proteomes" id="UP000238390"/>
    </source>
</evidence>
<dbReference type="AlphaFoldDB" id="A0A2R3IUK6"/>
<organism evidence="4 5">
    <name type="scientific">Pseudomonas paraeruginosa</name>
    <dbReference type="NCBI Taxonomy" id="2994495"/>
    <lineage>
        <taxon>Bacteria</taxon>
        <taxon>Pseudomonadati</taxon>
        <taxon>Pseudomonadota</taxon>
        <taxon>Gammaproteobacteria</taxon>
        <taxon>Pseudomonadales</taxon>
        <taxon>Pseudomonadaceae</taxon>
        <taxon>Pseudomonas</taxon>
    </lineage>
</organism>
<keyword evidence="1" id="KW-0472">Membrane</keyword>
<evidence type="ECO:0000256" key="2">
    <source>
        <dbReference type="ARBA" id="ARBA00022692"/>
    </source>
</evidence>
<dbReference type="RefSeq" id="WP_003155066.1">
    <property type="nucleotide sequence ID" value="NZ_CP020560.1"/>
</dbReference>
<dbReference type="Pfam" id="PF17287">
    <property type="entry name" value="POTRA_3"/>
    <property type="match status" value="1"/>
</dbReference>
<dbReference type="InterPro" id="IPR035251">
    <property type="entry name" value="ShlB_POTRA"/>
</dbReference>
<dbReference type="InterPro" id="IPR027282">
    <property type="entry name" value="TPS"/>
</dbReference>
<dbReference type="PANTHER" id="PTHR34597:SF3">
    <property type="entry name" value="OUTER MEMBRANE TRANSPORTER CDIB"/>
    <property type="match status" value="1"/>
</dbReference>
<dbReference type="Gene3D" id="3.10.20.310">
    <property type="entry name" value="membrane protein fhac"/>
    <property type="match status" value="1"/>
</dbReference>
<name>A0A2R3IUK6_9PSED</name>
<evidence type="ECO:0000313" key="4">
    <source>
        <dbReference type="EMBL" id="AVK05612.1"/>
    </source>
</evidence>
<evidence type="ECO:0000256" key="3">
    <source>
        <dbReference type="ARBA" id="ARBA00023237"/>
    </source>
</evidence>
<sequence>MPYRSTESSPRRPFCRALLLGLLGASPVFAADPGQPGQEALRQHQQQQLELQRMQLEERQRQLQRGNFGGSTAPAPASPPIADHDCWPLSGTRIGGVTLLSRERLDRTLGPLIGECMGPGQINRLLAAITRLYVDAGYVAARPYLANPPEAGQSLDILVDEGYVESIELDDQSLPVSLRGAFPGVLGKPLNLRDLEQGLDQLNRLRSVDLAADIAPGSQPGASRILLRKRGGAARWSLGLGLDNLGSLATGRDRGNLSLGLDSPLELNDSLLLSASDTLNRDRRYSRSSSLYYAIPYGYWTYSLFASHAEFRSPLRTGRQTFYQTGATDLFSLRADRVLWRGQRHQLSANLQLARKDVDSYLGGIRLTNQSPRLSVVEAGLNLFWLDSAVWSLDLGYARGLSALGADRDRAGRADNYPRAQFDKYRLGLNQWRNGQLAGQAWQWQSQLTAQYSADPLPAIEQLLATDDSAVRGFRRNSVSGAIGAIWRNTLRLPLRSDLPVQVTPRLGLDHGWVKLYHGAPGQYLSGASAGLNLSWKQVQLDLDYQRSLSAPSAFRHEPESWLLRLSLQI</sequence>
<reference evidence="4 5" key="1">
    <citation type="submission" date="2018-02" db="EMBL/GenBank/DDBJ databases">
        <title>FDA/CDC Antimicrobial Resistant Isolate Bank Genome Sequencing.</title>
        <authorList>
            <person name="Benahmed F.H."/>
            <person name="Lutgring J.D."/>
            <person name="Yoo B."/>
            <person name="Machado M."/>
            <person name="Brown A."/>
            <person name="McAllister G."/>
            <person name="Perry A."/>
            <person name="Halpin A.L."/>
            <person name="Vavikolanu K."/>
            <person name="Ott S."/>
            <person name="Zhao X."/>
            <person name="Tallon L.J."/>
            <person name="Sadzewicz L."/>
            <person name="Aluvathingal J."/>
            <person name="Nadendla S."/>
            <person name="Voskania-kordi A."/>
            <person name="Simonyan V."/>
            <person name="Patel J."/>
            <person name="Shawar R.M."/>
        </authorList>
    </citation>
    <scope>NUCLEOTIDE SEQUENCE [LARGE SCALE GENOMIC DNA]</scope>
    <source>
        <strain evidence="4 5">AR_0356</strain>
    </source>
</reference>
<dbReference type="PIRSF" id="PIRSF029745">
    <property type="entry name" value="FhaC"/>
    <property type="match status" value="1"/>
</dbReference>
<keyword evidence="3" id="KW-0998">Cell outer membrane</keyword>
<dbReference type="GO" id="GO:0046819">
    <property type="term" value="P:protein secretion by the type V secretion system"/>
    <property type="evidence" value="ECO:0007669"/>
    <property type="project" value="TreeGrafter"/>
</dbReference>
<protein>
    <submittedName>
        <fullName evidence="4">POTRA domain, ShlB-type family protein</fullName>
    </submittedName>
</protein>
<dbReference type="Pfam" id="PF03865">
    <property type="entry name" value="ShlB"/>
    <property type="match status" value="1"/>
</dbReference>
<dbReference type="PANTHER" id="PTHR34597">
    <property type="entry name" value="SLR1661 PROTEIN"/>
    <property type="match status" value="1"/>
</dbReference>
<dbReference type="GO" id="GO:0008320">
    <property type="term" value="F:protein transmembrane transporter activity"/>
    <property type="evidence" value="ECO:0007669"/>
    <property type="project" value="TreeGrafter"/>
</dbReference>
<evidence type="ECO:0000256" key="1">
    <source>
        <dbReference type="ARBA" id="ARBA00022452"/>
    </source>
</evidence>
<keyword evidence="5" id="KW-1185">Reference proteome</keyword>
<gene>
    <name evidence="4" type="ORF">CSB93_5866</name>
</gene>
<proteinExistence type="predicted"/>
<accession>A0A2R3IUK6</accession>
<dbReference type="Gene3D" id="2.40.160.50">
    <property type="entry name" value="membrane protein fhac: a member of the omp85/tpsb transporter family"/>
    <property type="match status" value="1"/>
</dbReference>
<dbReference type="Proteomes" id="UP000238390">
    <property type="component" value="Chromosome"/>
</dbReference>
<dbReference type="InterPro" id="IPR051544">
    <property type="entry name" value="TPS_OM_transporter"/>
</dbReference>
<dbReference type="Pfam" id="PF08479">
    <property type="entry name" value="POTRA_2"/>
    <property type="match status" value="1"/>
</dbReference>